<evidence type="ECO:0000256" key="2">
    <source>
        <dbReference type="ARBA" id="ARBA00023239"/>
    </source>
</evidence>
<proteinExistence type="inferred from homology"/>
<dbReference type="Gene3D" id="3.30.2040.10">
    <property type="entry name" value="PSTPO5379-like domain"/>
    <property type="match status" value="1"/>
</dbReference>
<dbReference type="InterPro" id="IPR016938">
    <property type="entry name" value="UPF0317"/>
</dbReference>
<dbReference type="SUPFAM" id="SSF160920">
    <property type="entry name" value="PSTPO5379-like"/>
    <property type="match status" value="1"/>
</dbReference>
<dbReference type="PIRSF" id="PIRSF029755">
    <property type="entry name" value="UCP029755"/>
    <property type="match status" value="1"/>
</dbReference>
<keyword evidence="5" id="KW-1185">Reference proteome</keyword>
<dbReference type="RefSeq" id="WP_188717564.1">
    <property type="nucleotide sequence ID" value="NZ_BAABBD010000002.1"/>
</dbReference>
<dbReference type="Proteomes" id="UP000626982">
    <property type="component" value="Unassembled WGS sequence"/>
</dbReference>
<dbReference type="EC" id="4.2.1.-" evidence="3"/>
<dbReference type="InterPro" id="IPR009906">
    <property type="entry name" value="D-Glu_cyclase"/>
</dbReference>
<evidence type="ECO:0000256" key="3">
    <source>
        <dbReference type="HAMAP-Rule" id="MF_01830"/>
    </source>
</evidence>
<gene>
    <name evidence="4" type="ORF">GCM10010968_15040</name>
</gene>
<evidence type="ECO:0000313" key="4">
    <source>
        <dbReference type="EMBL" id="GGN83830.1"/>
    </source>
</evidence>
<evidence type="ECO:0000256" key="1">
    <source>
        <dbReference type="ARBA" id="ARBA00007896"/>
    </source>
</evidence>
<dbReference type="InterPro" id="IPR038021">
    <property type="entry name" value="Putative_hydro-lyase"/>
</dbReference>
<reference evidence="5" key="1">
    <citation type="journal article" date="2019" name="Int. J. Syst. Evol. Microbiol.">
        <title>The Global Catalogue of Microorganisms (GCM) 10K type strain sequencing project: providing services to taxonomists for standard genome sequencing and annotation.</title>
        <authorList>
            <consortium name="The Broad Institute Genomics Platform"/>
            <consortium name="The Broad Institute Genome Sequencing Center for Infectious Disease"/>
            <person name="Wu L."/>
            <person name="Ma J."/>
        </authorList>
    </citation>
    <scope>NUCLEOTIDE SEQUENCE [LARGE SCALE GENOMIC DNA]</scope>
    <source>
        <strain evidence="5">CGMCC 1.6960</strain>
    </source>
</reference>
<keyword evidence="2 3" id="KW-0456">Lyase</keyword>
<dbReference type="PANTHER" id="PTHR32022:SF10">
    <property type="entry name" value="D-GLUTAMATE CYCLASE, MITOCHONDRIAL"/>
    <property type="match status" value="1"/>
</dbReference>
<comment type="similarity">
    <text evidence="1 3">Belongs to the D-glutamate cyclase family.</text>
</comment>
<evidence type="ECO:0000313" key="5">
    <source>
        <dbReference type="Proteomes" id="UP000626982"/>
    </source>
</evidence>
<comment type="caution">
    <text evidence="4">The sequence shown here is derived from an EMBL/GenBank/DDBJ whole genome shotgun (WGS) entry which is preliminary data.</text>
</comment>
<dbReference type="PANTHER" id="PTHR32022">
    <property type="entry name" value="D-GLUTAMATE CYCLASE, MITOCHONDRIAL"/>
    <property type="match status" value="1"/>
</dbReference>
<dbReference type="Pfam" id="PF07286">
    <property type="entry name" value="D-Glu_cyclase"/>
    <property type="match status" value="1"/>
</dbReference>
<protein>
    <recommendedName>
        <fullName evidence="3">Putative hydro-lyase GCM10010968_15040</fullName>
        <ecNumber evidence="3">4.2.1.-</ecNumber>
    </recommendedName>
</protein>
<accession>A0ABQ2KJH2</accession>
<dbReference type="Gene3D" id="3.40.1640.10">
    <property type="entry name" value="PSTPO5379-like"/>
    <property type="match status" value="1"/>
</dbReference>
<organism evidence="4 5">
    <name type="scientific">Agrococcus terreus</name>
    <dbReference type="NCBI Taxonomy" id="574649"/>
    <lineage>
        <taxon>Bacteria</taxon>
        <taxon>Bacillati</taxon>
        <taxon>Actinomycetota</taxon>
        <taxon>Actinomycetes</taxon>
        <taxon>Micrococcales</taxon>
        <taxon>Microbacteriaceae</taxon>
        <taxon>Agrococcus</taxon>
    </lineage>
</organism>
<name>A0ABQ2KJH2_9MICO</name>
<dbReference type="EMBL" id="BMLM01000001">
    <property type="protein sequence ID" value="GGN83830.1"/>
    <property type="molecule type" value="Genomic_DNA"/>
</dbReference>
<dbReference type="HAMAP" id="MF_01830">
    <property type="entry name" value="Hydro_lyase"/>
    <property type="match status" value="1"/>
</dbReference>
<dbReference type="NCBIfam" id="NF003969">
    <property type="entry name" value="PRK05463.1"/>
    <property type="match status" value="1"/>
</dbReference>
<sequence>MLGPHAPVATPEQLAAAREAREAYRGGLVAPTSGVAHGLVQANLIAVPRDWAFETLLFAQRNPKSCPVLEVVEPSADGRVEPRLAPGADLRTDIPAYRVWRDGELVEEVADATAAWAEQPLVAFLIGCSFTFEAGLADAGIPIRHQELGTNVPMYRTARQCEPAGRLSGELVVSMRPIPADRVADAVAISGRFPAVHGAPVHIGDPGSLGIADLGAPDFGDAPEVREGEVPVFWACGVTPQAAIMASRPPFAITHAPGHMMVLDVPDAAYAA</sequence>